<reference evidence="2" key="1">
    <citation type="submission" date="2018-02" db="EMBL/GenBank/DDBJ databases">
        <title>Rhizophora mucronata_Transcriptome.</title>
        <authorList>
            <person name="Meera S.P."/>
            <person name="Sreeshan A."/>
            <person name="Augustine A."/>
        </authorList>
    </citation>
    <scope>NUCLEOTIDE SEQUENCE</scope>
    <source>
        <tissue evidence="2">Leaf</tissue>
    </source>
</reference>
<accession>A0A2P2NEK6</accession>
<feature type="region of interest" description="Disordered" evidence="1">
    <location>
        <begin position="1"/>
        <end position="37"/>
    </location>
</feature>
<dbReference type="AlphaFoldDB" id="A0A2P2NEK6"/>
<dbReference type="EMBL" id="GGEC01060423">
    <property type="protein sequence ID" value="MBX40907.1"/>
    <property type="molecule type" value="Transcribed_RNA"/>
</dbReference>
<proteinExistence type="predicted"/>
<evidence type="ECO:0000313" key="2">
    <source>
        <dbReference type="EMBL" id="MBX40907.1"/>
    </source>
</evidence>
<protein>
    <submittedName>
        <fullName evidence="2">Uncharacterized protein</fullName>
    </submittedName>
</protein>
<evidence type="ECO:0000256" key="1">
    <source>
        <dbReference type="SAM" id="MobiDB-lite"/>
    </source>
</evidence>
<sequence length="56" mass="6575">MMHHQVEESRRSTGYSITSHHCKQYPVKASTRRSSNSRLVMSSNYPRTKQCHHFLA</sequence>
<organism evidence="2">
    <name type="scientific">Rhizophora mucronata</name>
    <name type="common">Asiatic mangrove</name>
    <dbReference type="NCBI Taxonomy" id="61149"/>
    <lineage>
        <taxon>Eukaryota</taxon>
        <taxon>Viridiplantae</taxon>
        <taxon>Streptophyta</taxon>
        <taxon>Embryophyta</taxon>
        <taxon>Tracheophyta</taxon>
        <taxon>Spermatophyta</taxon>
        <taxon>Magnoliopsida</taxon>
        <taxon>eudicotyledons</taxon>
        <taxon>Gunneridae</taxon>
        <taxon>Pentapetalae</taxon>
        <taxon>rosids</taxon>
        <taxon>fabids</taxon>
        <taxon>Malpighiales</taxon>
        <taxon>Rhizophoraceae</taxon>
        <taxon>Rhizophora</taxon>
    </lineage>
</organism>
<name>A0A2P2NEK6_RHIMU</name>
<feature type="compositionally biased region" description="Basic and acidic residues" evidence="1">
    <location>
        <begin position="1"/>
        <end position="11"/>
    </location>
</feature>